<dbReference type="Proteomes" id="UP000594638">
    <property type="component" value="Unassembled WGS sequence"/>
</dbReference>
<dbReference type="Gramene" id="OE9A091882T1">
    <property type="protein sequence ID" value="OE9A091882C1"/>
    <property type="gene ID" value="OE9A091882"/>
</dbReference>
<dbReference type="EMBL" id="CACTIH010003803">
    <property type="protein sequence ID" value="CAA2985333.1"/>
    <property type="molecule type" value="Genomic_DNA"/>
</dbReference>
<name>A0A8S0S194_OLEEU</name>
<keyword evidence="2" id="KW-1185">Reference proteome</keyword>
<reference evidence="1 2" key="1">
    <citation type="submission" date="2019-12" db="EMBL/GenBank/DDBJ databases">
        <authorList>
            <person name="Alioto T."/>
            <person name="Alioto T."/>
            <person name="Gomez Garrido J."/>
        </authorList>
    </citation>
    <scope>NUCLEOTIDE SEQUENCE [LARGE SCALE GENOMIC DNA]</scope>
</reference>
<organism evidence="1 2">
    <name type="scientific">Olea europaea subsp. europaea</name>
    <dbReference type="NCBI Taxonomy" id="158383"/>
    <lineage>
        <taxon>Eukaryota</taxon>
        <taxon>Viridiplantae</taxon>
        <taxon>Streptophyta</taxon>
        <taxon>Embryophyta</taxon>
        <taxon>Tracheophyta</taxon>
        <taxon>Spermatophyta</taxon>
        <taxon>Magnoliopsida</taxon>
        <taxon>eudicotyledons</taxon>
        <taxon>Gunneridae</taxon>
        <taxon>Pentapetalae</taxon>
        <taxon>asterids</taxon>
        <taxon>lamiids</taxon>
        <taxon>Lamiales</taxon>
        <taxon>Oleaceae</taxon>
        <taxon>Oleeae</taxon>
        <taxon>Olea</taxon>
    </lineage>
</organism>
<dbReference type="AlphaFoldDB" id="A0A8S0S194"/>
<proteinExistence type="predicted"/>
<gene>
    <name evidence="1" type="ORF">OLEA9_A091882</name>
</gene>
<protein>
    <submittedName>
        <fullName evidence="1">Uncharacterized protein</fullName>
    </submittedName>
</protein>
<evidence type="ECO:0000313" key="1">
    <source>
        <dbReference type="EMBL" id="CAA2985333.1"/>
    </source>
</evidence>
<accession>A0A8S0S194</accession>
<sequence>MVVTLYSITTLPFIATSINDAATNSQQPSMPAALVRATPPSSIVGVLNGSSTFEEIEWRENKREKGEM</sequence>
<comment type="caution">
    <text evidence="1">The sequence shown here is derived from an EMBL/GenBank/DDBJ whole genome shotgun (WGS) entry which is preliminary data.</text>
</comment>
<evidence type="ECO:0000313" key="2">
    <source>
        <dbReference type="Proteomes" id="UP000594638"/>
    </source>
</evidence>